<name>A0ABW3IC21_9FLAO</name>
<accession>A0ABW3IC21</accession>
<evidence type="ECO:0000313" key="1">
    <source>
        <dbReference type="EMBL" id="MFD0975358.1"/>
    </source>
</evidence>
<dbReference type="RefSeq" id="WP_380736377.1">
    <property type="nucleotide sequence ID" value="NZ_JBHTJP010000003.1"/>
</dbReference>
<sequence>MNNWKTLKEEIYFEDGTLRDIYISKTDKTDWERWCKLVNENFDVKFYDGLTRKKGTRINIERVFEFWNDPDKFFDSNNATISLGNIKVKCYFFSEKEIENDIEPREVKTEKDHLNLIGYLKAISETLDKDVVLSSENLKEDVLLEIKKGSG</sequence>
<protein>
    <submittedName>
        <fullName evidence="1">Uncharacterized protein</fullName>
    </submittedName>
</protein>
<proteinExistence type="predicted"/>
<dbReference type="Proteomes" id="UP001597100">
    <property type="component" value="Unassembled WGS sequence"/>
</dbReference>
<organism evidence="1 2">
    <name type="scientific">Salinimicrobium gaetbulicola</name>
    <dbReference type="NCBI Taxonomy" id="999702"/>
    <lineage>
        <taxon>Bacteria</taxon>
        <taxon>Pseudomonadati</taxon>
        <taxon>Bacteroidota</taxon>
        <taxon>Flavobacteriia</taxon>
        <taxon>Flavobacteriales</taxon>
        <taxon>Flavobacteriaceae</taxon>
        <taxon>Salinimicrobium</taxon>
    </lineage>
</organism>
<evidence type="ECO:0000313" key="2">
    <source>
        <dbReference type="Proteomes" id="UP001597100"/>
    </source>
</evidence>
<reference evidence="2" key="1">
    <citation type="journal article" date="2019" name="Int. J. Syst. Evol. Microbiol.">
        <title>The Global Catalogue of Microorganisms (GCM) 10K type strain sequencing project: providing services to taxonomists for standard genome sequencing and annotation.</title>
        <authorList>
            <consortium name="The Broad Institute Genomics Platform"/>
            <consortium name="The Broad Institute Genome Sequencing Center for Infectious Disease"/>
            <person name="Wu L."/>
            <person name="Ma J."/>
        </authorList>
    </citation>
    <scope>NUCLEOTIDE SEQUENCE [LARGE SCALE GENOMIC DNA]</scope>
    <source>
        <strain evidence="2">CCUG 60898</strain>
    </source>
</reference>
<dbReference type="EMBL" id="JBHTJP010000003">
    <property type="protein sequence ID" value="MFD0975358.1"/>
    <property type="molecule type" value="Genomic_DNA"/>
</dbReference>
<comment type="caution">
    <text evidence="1">The sequence shown here is derived from an EMBL/GenBank/DDBJ whole genome shotgun (WGS) entry which is preliminary data.</text>
</comment>
<keyword evidence="2" id="KW-1185">Reference proteome</keyword>
<gene>
    <name evidence="1" type="ORF">ACFQ1G_01005</name>
</gene>